<dbReference type="AlphaFoldDB" id="A0A0C1QKU6"/>
<keyword evidence="9 13" id="KW-0472">Membrane</keyword>
<dbReference type="InterPro" id="IPR038221">
    <property type="entry name" value="YidC_periplasmic_sf"/>
</dbReference>
<keyword evidence="4 13" id="KW-0813">Transport</keyword>
<dbReference type="PRINTS" id="PR01900">
    <property type="entry name" value="YIDCPROTEIN"/>
</dbReference>
<evidence type="ECO:0000256" key="7">
    <source>
        <dbReference type="ARBA" id="ARBA00022927"/>
    </source>
</evidence>
<dbReference type="InterPro" id="IPR019998">
    <property type="entry name" value="Membr_insert_YidC"/>
</dbReference>
<feature type="transmembrane region" description="Helical" evidence="13">
    <location>
        <begin position="330"/>
        <end position="351"/>
    </location>
</feature>
<feature type="domain" description="Membrane insertase YidC N-terminal" evidence="15">
    <location>
        <begin position="68"/>
        <end position="345"/>
    </location>
</feature>
<dbReference type="CDD" id="cd19961">
    <property type="entry name" value="EcYidC-like_peri"/>
    <property type="match status" value="1"/>
</dbReference>
<comment type="subcellular location">
    <subcellularLocation>
        <location evidence="1">Cell inner membrane</location>
        <topology evidence="1">Multi-pass membrane protein</topology>
    </subcellularLocation>
    <subcellularLocation>
        <location evidence="13">Cell membrane</location>
        <topology evidence="13">Multi-pass membrane protein</topology>
    </subcellularLocation>
</comment>
<organism evidence="16 17">
    <name type="scientific">Candidatus Jidaibacter acanthamoebae</name>
    <dbReference type="NCBI Taxonomy" id="86105"/>
    <lineage>
        <taxon>Bacteria</taxon>
        <taxon>Pseudomonadati</taxon>
        <taxon>Pseudomonadota</taxon>
        <taxon>Alphaproteobacteria</taxon>
        <taxon>Rickettsiales</taxon>
        <taxon>Candidatus Midichloriaceae</taxon>
        <taxon>Candidatus Jidaibacter</taxon>
    </lineage>
</organism>
<evidence type="ECO:0000256" key="13">
    <source>
        <dbReference type="HAMAP-Rule" id="MF_01810"/>
    </source>
</evidence>
<evidence type="ECO:0000313" key="16">
    <source>
        <dbReference type="EMBL" id="KIE06119.1"/>
    </source>
</evidence>
<feature type="transmembrane region" description="Helical" evidence="13">
    <location>
        <begin position="357"/>
        <end position="377"/>
    </location>
</feature>
<keyword evidence="6 13" id="KW-0812">Transmembrane</keyword>
<sequence>MSDQQRLTIAVILSVLIVFTWQYFFAPPPPPPSAFEQKSGTAEIIPDLEEANLSQEEIVKEGFKNNTRVLINNQAVKGSINLVGARIDDLTLLQYKVHPDANDANVVLFSPSKTREVYFAEFGWISNEENLELPNKETLWKANKASLKQNDNISLSWTNSQNIEFIITISLDENFMFDIKQEIKNQSDKPIKIQPYSLISRSHIESKDKNMIIHEGAIGVFNNSLKEISFEDLSSEKKLKYENNINWLGFSDKYWLAAIIPQQDQVRRGSFIAFKDGDLERFQADIIQNTLEVKSNSSAVQNVKLFAGAKKLDLLDKYQAQYNITLFDRAVDFGILYFITKPIFILLSYFYKMIGNFGLAILLLTVVIKLMLFPLAYKGFRGMNKLKDLQPQMQALKQKHQDDTMMFQKSIMELYKKEKVNPLAGCLPIVLQMPIFFALYKVLYVTIEMRHAHFFGWIKDLSGADTTNIFNLFGLIPWDPPAFLHIGILPILMAATMYIQQRLSPEPSDPMQAKVMKMLPWIFMFMFSTFPSGLIIYWAWSNILSIIQQLMIKKLDTKKV</sequence>
<comment type="caution">
    <text evidence="16">The sequence shown here is derived from an EMBL/GenBank/DDBJ whole genome shotgun (WGS) entry which is preliminary data.</text>
</comment>
<dbReference type="STRING" id="86105.NF27_BK00400"/>
<dbReference type="PANTHER" id="PTHR12428">
    <property type="entry name" value="OXA1"/>
    <property type="match status" value="1"/>
</dbReference>
<dbReference type="GO" id="GO:0051205">
    <property type="term" value="P:protein insertion into membrane"/>
    <property type="evidence" value="ECO:0007669"/>
    <property type="project" value="TreeGrafter"/>
</dbReference>
<feature type="transmembrane region" description="Helical" evidence="13">
    <location>
        <begin position="6"/>
        <end position="25"/>
    </location>
</feature>
<feature type="domain" description="Membrane insertase YidC/Oxa/ALB C-terminal" evidence="14">
    <location>
        <begin position="357"/>
        <end position="554"/>
    </location>
</feature>
<feature type="transmembrane region" description="Helical" evidence="13">
    <location>
        <begin position="482"/>
        <end position="499"/>
    </location>
</feature>
<evidence type="ECO:0000256" key="11">
    <source>
        <dbReference type="ARBA" id="ARBA00033245"/>
    </source>
</evidence>
<dbReference type="GO" id="GO:0032977">
    <property type="term" value="F:membrane insertase activity"/>
    <property type="evidence" value="ECO:0007669"/>
    <property type="project" value="InterPro"/>
</dbReference>
<feature type="transmembrane region" description="Helical" evidence="13">
    <location>
        <begin position="420"/>
        <end position="440"/>
    </location>
</feature>
<dbReference type="PRINTS" id="PR00701">
    <property type="entry name" value="60KDINNERMP"/>
</dbReference>
<dbReference type="EMBL" id="JSWE01000036">
    <property type="protein sequence ID" value="KIE06119.1"/>
    <property type="molecule type" value="Genomic_DNA"/>
</dbReference>
<evidence type="ECO:0000256" key="1">
    <source>
        <dbReference type="ARBA" id="ARBA00004429"/>
    </source>
</evidence>
<dbReference type="RefSeq" id="WP_039454702.1">
    <property type="nucleotide sequence ID" value="NZ_JSWE01000036.1"/>
</dbReference>
<name>A0A0C1QKU6_9RICK</name>
<evidence type="ECO:0000259" key="14">
    <source>
        <dbReference type="Pfam" id="PF02096"/>
    </source>
</evidence>
<dbReference type="PANTHER" id="PTHR12428:SF65">
    <property type="entry name" value="CYTOCHROME C OXIDASE ASSEMBLY PROTEIN COX18, MITOCHONDRIAL"/>
    <property type="match status" value="1"/>
</dbReference>
<keyword evidence="17" id="KW-1185">Reference proteome</keyword>
<dbReference type="InterPro" id="IPR047196">
    <property type="entry name" value="YidC_ALB_C"/>
</dbReference>
<dbReference type="InterPro" id="IPR001708">
    <property type="entry name" value="YidC/ALB3/OXA1/COX18"/>
</dbReference>
<protein>
    <recommendedName>
        <fullName evidence="3 13">Membrane protein insertase YidC</fullName>
    </recommendedName>
    <alternativeName>
        <fullName evidence="12 13">Foldase YidC</fullName>
    </alternativeName>
    <alternativeName>
        <fullName evidence="11 13">Membrane integrase YidC</fullName>
    </alternativeName>
    <alternativeName>
        <fullName evidence="13">Membrane protein YidC</fullName>
    </alternativeName>
</protein>
<evidence type="ECO:0000256" key="2">
    <source>
        <dbReference type="ARBA" id="ARBA00010527"/>
    </source>
</evidence>
<dbReference type="OrthoDB" id="9780552at2"/>
<dbReference type="Pfam" id="PF02096">
    <property type="entry name" value="60KD_IMP"/>
    <property type="match status" value="1"/>
</dbReference>
<dbReference type="GO" id="GO:0015031">
    <property type="term" value="P:protein transport"/>
    <property type="evidence" value="ECO:0007669"/>
    <property type="project" value="UniProtKB-KW"/>
</dbReference>
<dbReference type="Pfam" id="PF14849">
    <property type="entry name" value="YidC_periplas"/>
    <property type="match status" value="1"/>
</dbReference>
<keyword evidence="8 13" id="KW-1133">Transmembrane helix</keyword>
<accession>A0A0C1QKU6</accession>
<evidence type="ECO:0000256" key="4">
    <source>
        <dbReference type="ARBA" id="ARBA00022448"/>
    </source>
</evidence>
<comment type="subunit">
    <text evidence="13">Interacts with the Sec translocase complex via SecD. Specifically interacts with transmembrane segments of nascent integral membrane proteins during membrane integration.</text>
</comment>
<dbReference type="Proteomes" id="UP000031258">
    <property type="component" value="Unassembled WGS sequence"/>
</dbReference>
<dbReference type="NCBIfam" id="TIGR03592">
    <property type="entry name" value="yidC_oxa1_cterm"/>
    <property type="match status" value="1"/>
</dbReference>
<evidence type="ECO:0000256" key="6">
    <source>
        <dbReference type="ARBA" id="ARBA00022692"/>
    </source>
</evidence>
<evidence type="ECO:0000256" key="9">
    <source>
        <dbReference type="ARBA" id="ARBA00023136"/>
    </source>
</evidence>
<dbReference type="HAMAP" id="MF_01810">
    <property type="entry name" value="YidC_type1"/>
    <property type="match status" value="1"/>
</dbReference>
<dbReference type="InterPro" id="IPR028055">
    <property type="entry name" value="YidC/Oxa/ALB_C"/>
</dbReference>
<evidence type="ECO:0000256" key="10">
    <source>
        <dbReference type="ARBA" id="ARBA00023186"/>
    </source>
</evidence>
<dbReference type="NCBIfam" id="NF002353">
    <property type="entry name" value="PRK01318.1-4"/>
    <property type="match status" value="1"/>
</dbReference>
<dbReference type="Gene3D" id="2.70.98.90">
    <property type="match status" value="1"/>
</dbReference>
<comment type="function">
    <text evidence="13">Required for the insertion and/or proper folding and/or complex formation of integral membrane proteins into the membrane. Involved in integration of membrane proteins that insert both dependently and independently of the Sec translocase complex, as well as at least some lipoproteins. Aids folding of multispanning membrane proteins.</text>
</comment>
<dbReference type="PATRIC" id="fig|86105.3.peg.119"/>
<evidence type="ECO:0000256" key="3">
    <source>
        <dbReference type="ARBA" id="ARBA00015325"/>
    </source>
</evidence>
<comment type="similarity">
    <text evidence="2 13">Belongs to the OXA1/ALB3/YidC family. Type 1 subfamily.</text>
</comment>
<keyword evidence="7 13" id="KW-0653">Protein transport</keyword>
<evidence type="ECO:0000256" key="5">
    <source>
        <dbReference type="ARBA" id="ARBA00022475"/>
    </source>
</evidence>
<feature type="transmembrane region" description="Helical" evidence="13">
    <location>
        <begin position="519"/>
        <end position="540"/>
    </location>
</feature>
<keyword evidence="5 13" id="KW-1003">Cell membrane</keyword>
<dbReference type="CDD" id="cd20070">
    <property type="entry name" value="5TM_YidC_Alb3"/>
    <property type="match status" value="1"/>
</dbReference>
<reference evidence="16 17" key="1">
    <citation type="submission" date="2014-11" db="EMBL/GenBank/DDBJ databases">
        <title>A Rickettsiales Symbiont of Amoebae With Ancient Features.</title>
        <authorList>
            <person name="Schulz F."/>
            <person name="Martijn J."/>
            <person name="Wascher F."/>
            <person name="Kostanjsek R."/>
            <person name="Ettema T.J."/>
            <person name="Horn M."/>
        </authorList>
    </citation>
    <scope>NUCLEOTIDE SEQUENCE [LARGE SCALE GENOMIC DNA]</scope>
    <source>
        <strain evidence="16 17">UWC36</strain>
    </source>
</reference>
<dbReference type="InterPro" id="IPR028053">
    <property type="entry name" value="Membr_insert_YidC_N"/>
</dbReference>
<gene>
    <name evidence="16" type="primary">yidC_2</name>
    <name evidence="13" type="synonym">yidC</name>
    <name evidence="16" type="ORF">NF27_BK00400</name>
</gene>
<keyword evidence="10 13" id="KW-0143">Chaperone</keyword>
<evidence type="ECO:0000256" key="8">
    <source>
        <dbReference type="ARBA" id="ARBA00022989"/>
    </source>
</evidence>
<evidence type="ECO:0000313" key="17">
    <source>
        <dbReference type="Proteomes" id="UP000031258"/>
    </source>
</evidence>
<evidence type="ECO:0000256" key="12">
    <source>
        <dbReference type="ARBA" id="ARBA00033342"/>
    </source>
</evidence>
<dbReference type="NCBIfam" id="TIGR03593">
    <property type="entry name" value="yidC_nterm"/>
    <property type="match status" value="1"/>
</dbReference>
<proteinExistence type="inferred from homology"/>
<evidence type="ECO:0000259" key="15">
    <source>
        <dbReference type="Pfam" id="PF14849"/>
    </source>
</evidence>
<dbReference type="GO" id="GO:0005886">
    <property type="term" value="C:plasma membrane"/>
    <property type="evidence" value="ECO:0007669"/>
    <property type="project" value="UniProtKB-SubCell"/>
</dbReference>